<dbReference type="InterPro" id="IPR050266">
    <property type="entry name" value="AB_hydrolase_sf"/>
</dbReference>
<dbReference type="Pfam" id="PF12697">
    <property type="entry name" value="Abhydrolase_6"/>
    <property type="match status" value="1"/>
</dbReference>
<evidence type="ECO:0000313" key="2">
    <source>
        <dbReference type="EMBL" id="KAA8898629.1"/>
    </source>
</evidence>
<keyword evidence="2" id="KW-0378">Hydrolase</keyword>
<keyword evidence="3" id="KW-1185">Reference proteome</keyword>
<dbReference type="InterPro" id="IPR029058">
    <property type="entry name" value="AB_hydrolase_fold"/>
</dbReference>
<comment type="caution">
    <text evidence="2">The sequence shown here is derived from an EMBL/GenBank/DDBJ whole genome shotgun (WGS) entry which is preliminary data.</text>
</comment>
<dbReference type="PRINTS" id="PR00111">
    <property type="entry name" value="ABHYDROLASE"/>
</dbReference>
<accession>A0A5J5EN34</accession>
<proteinExistence type="predicted"/>
<dbReference type="InterPro" id="IPR000073">
    <property type="entry name" value="AB_hydrolase_1"/>
</dbReference>
<reference evidence="2 3" key="1">
    <citation type="submission" date="2019-09" db="EMBL/GenBank/DDBJ databases">
        <title>Draft genome of the ectomycorrhizal ascomycete Sphaerosporella brunnea.</title>
        <authorList>
            <consortium name="DOE Joint Genome Institute"/>
            <person name="Benucci G.M."/>
            <person name="Marozzi G."/>
            <person name="Antonielli L."/>
            <person name="Sanchez S."/>
            <person name="Marco P."/>
            <person name="Wang X."/>
            <person name="Falini L.B."/>
            <person name="Barry K."/>
            <person name="Haridas S."/>
            <person name="Lipzen A."/>
            <person name="Labutti K."/>
            <person name="Grigoriev I.V."/>
            <person name="Murat C."/>
            <person name="Martin F."/>
            <person name="Albertini E."/>
            <person name="Donnini D."/>
            <person name="Bonito G."/>
        </authorList>
    </citation>
    <scope>NUCLEOTIDE SEQUENCE [LARGE SCALE GENOMIC DNA]</scope>
    <source>
        <strain evidence="2 3">Sb_GMNB300</strain>
    </source>
</reference>
<dbReference type="GO" id="GO:0016020">
    <property type="term" value="C:membrane"/>
    <property type="evidence" value="ECO:0007669"/>
    <property type="project" value="TreeGrafter"/>
</dbReference>
<dbReference type="InParanoid" id="A0A5J5EN34"/>
<evidence type="ECO:0000313" key="3">
    <source>
        <dbReference type="Proteomes" id="UP000326924"/>
    </source>
</evidence>
<sequence length="264" mass="27735">MAMAYAQLKSAKVHYTDINSTPAEVSKTIVFVHGLGSSQNFYIPLTYTLKGANRRYILLDSPGSARSPLPAGEVTVQSLAGTVLELLEHLNVANNVTIVGHSMGCLVALHIAQLAPEKIEGVVLLGPVYPSAGLAEVFAQRILAVKKGGMESMAAVVPNAAVGSKASPLTKAFIRELLLGQSVEGYCALCNAIATSTVGDLSKAKARVLIVAGSEDKSAPLDGCKKYNQEISGSELKIVEGLGHWHAVEAPEEISKIVDEFVGV</sequence>
<dbReference type="AlphaFoldDB" id="A0A5J5EN34"/>
<dbReference type="Proteomes" id="UP000326924">
    <property type="component" value="Unassembled WGS sequence"/>
</dbReference>
<dbReference type="SUPFAM" id="SSF53474">
    <property type="entry name" value="alpha/beta-Hydrolases"/>
    <property type="match status" value="1"/>
</dbReference>
<organism evidence="2 3">
    <name type="scientific">Sphaerosporella brunnea</name>
    <dbReference type="NCBI Taxonomy" id="1250544"/>
    <lineage>
        <taxon>Eukaryota</taxon>
        <taxon>Fungi</taxon>
        <taxon>Dikarya</taxon>
        <taxon>Ascomycota</taxon>
        <taxon>Pezizomycotina</taxon>
        <taxon>Pezizomycetes</taxon>
        <taxon>Pezizales</taxon>
        <taxon>Pyronemataceae</taxon>
        <taxon>Sphaerosporella</taxon>
    </lineage>
</organism>
<dbReference type="PANTHER" id="PTHR43798">
    <property type="entry name" value="MONOACYLGLYCEROL LIPASE"/>
    <property type="match status" value="1"/>
</dbReference>
<dbReference type="EMBL" id="VXIS01000181">
    <property type="protein sequence ID" value="KAA8898629.1"/>
    <property type="molecule type" value="Genomic_DNA"/>
</dbReference>
<dbReference type="GO" id="GO:0046464">
    <property type="term" value="P:acylglycerol catabolic process"/>
    <property type="evidence" value="ECO:0007669"/>
    <property type="project" value="TreeGrafter"/>
</dbReference>
<dbReference type="PANTHER" id="PTHR43798:SF5">
    <property type="entry name" value="MONOACYLGLYCEROL LIPASE ABHD6"/>
    <property type="match status" value="1"/>
</dbReference>
<feature type="domain" description="AB hydrolase-1" evidence="1">
    <location>
        <begin position="29"/>
        <end position="254"/>
    </location>
</feature>
<dbReference type="OrthoDB" id="408373at2759"/>
<protein>
    <submittedName>
        <fullName evidence="2">3-oxoadipate enol-lactone hydrolase</fullName>
    </submittedName>
</protein>
<name>A0A5J5EN34_9PEZI</name>
<dbReference type="GO" id="GO:0047372">
    <property type="term" value="F:monoacylglycerol lipase activity"/>
    <property type="evidence" value="ECO:0007669"/>
    <property type="project" value="TreeGrafter"/>
</dbReference>
<evidence type="ECO:0000259" key="1">
    <source>
        <dbReference type="Pfam" id="PF12697"/>
    </source>
</evidence>
<gene>
    <name evidence="2" type="ORF">FN846DRAFT_909984</name>
</gene>
<dbReference type="Gene3D" id="3.40.50.1820">
    <property type="entry name" value="alpha/beta hydrolase"/>
    <property type="match status" value="1"/>
</dbReference>